<dbReference type="OrthoDB" id="2305733at2759"/>
<dbReference type="EMBL" id="CAMKVN010005938">
    <property type="protein sequence ID" value="CAI2189621.1"/>
    <property type="molecule type" value="Genomic_DNA"/>
</dbReference>
<gene>
    <name evidence="2" type="ORF">FWILDA_LOCUS14170</name>
</gene>
<keyword evidence="1" id="KW-1133">Transmembrane helix</keyword>
<sequence length="338" mass="40342">MDYFWSFFFYVDVYDEKKRKFVLDICSKLLSHPFELVNSSLDLGHHHYDCSFIDQLLLEAFRSRNVNVTHQFYSNIYVDYKKDTLRSALLINRTWVKPFIQRLKRLDEEKRMEWKQKYNNSPHSIHSIDGEKNHLINNIDKILPGFNYLIDFELFVIFGSKYGVYIMIETKKHDKNARLSRNVARNNFKNQAKKFKQFAKEEFIVKVIEAYYTNEKLTFVDRQDRKIAEIIDIHNDGKWRMIDVVDLYLISIPILLIIAFVVSCFTVGFYETFEIIGEILEAMPQKEATLRKLNNTLKLAEEKTKRGKKCRTIESAILRKRDIVARLTKIIIIWLMHN</sequence>
<proteinExistence type="predicted"/>
<evidence type="ECO:0000313" key="3">
    <source>
        <dbReference type="Proteomes" id="UP001153678"/>
    </source>
</evidence>
<accession>A0A9W4SZW2</accession>
<organism evidence="2 3">
    <name type="scientific">Funneliformis geosporum</name>
    <dbReference type="NCBI Taxonomy" id="1117311"/>
    <lineage>
        <taxon>Eukaryota</taxon>
        <taxon>Fungi</taxon>
        <taxon>Fungi incertae sedis</taxon>
        <taxon>Mucoromycota</taxon>
        <taxon>Glomeromycotina</taxon>
        <taxon>Glomeromycetes</taxon>
        <taxon>Glomerales</taxon>
        <taxon>Glomeraceae</taxon>
        <taxon>Funneliformis</taxon>
    </lineage>
</organism>
<evidence type="ECO:0000313" key="2">
    <source>
        <dbReference type="EMBL" id="CAI2189621.1"/>
    </source>
</evidence>
<comment type="caution">
    <text evidence="2">The sequence shown here is derived from an EMBL/GenBank/DDBJ whole genome shotgun (WGS) entry which is preliminary data.</text>
</comment>
<protein>
    <submittedName>
        <fullName evidence="2">13429_t:CDS:1</fullName>
    </submittedName>
</protein>
<feature type="transmembrane region" description="Helical" evidence="1">
    <location>
        <begin position="247"/>
        <end position="270"/>
    </location>
</feature>
<dbReference type="Proteomes" id="UP001153678">
    <property type="component" value="Unassembled WGS sequence"/>
</dbReference>
<dbReference type="AlphaFoldDB" id="A0A9W4SZW2"/>
<keyword evidence="1" id="KW-0472">Membrane</keyword>
<reference evidence="2" key="1">
    <citation type="submission" date="2022-08" db="EMBL/GenBank/DDBJ databases">
        <authorList>
            <person name="Kallberg Y."/>
            <person name="Tangrot J."/>
            <person name="Rosling A."/>
        </authorList>
    </citation>
    <scope>NUCLEOTIDE SEQUENCE</scope>
    <source>
        <strain evidence="2">Wild A</strain>
    </source>
</reference>
<name>A0A9W4SZW2_9GLOM</name>
<evidence type="ECO:0000256" key="1">
    <source>
        <dbReference type="SAM" id="Phobius"/>
    </source>
</evidence>
<keyword evidence="1" id="KW-0812">Transmembrane</keyword>
<keyword evidence="3" id="KW-1185">Reference proteome</keyword>